<dbReference type="PANTHER" id="PTHR30535:SF34">
    <property type="entry name" value="MOLYBDATE-BINDING PROTEIN MOLA"/>
    <property type="match status" value="1"/>
</dbReference>
<reference evidence="4 5" key="1">
    <citation type="submission" date="2017-06" db="EMBL/GenBank/DDBJ databases">
        <authorList>
            <consortium name="Pathogen Informatics"/>
        </authorList>
    </citation>
    <scope>NUCLEOTIDE SEQUENCE [LARGE SCALE GENOMIC DNA]</scope>
    <source>
        <strain evidence="4 5">NCTC11865</strain>
    </source>
</reference>
<dbReference type="InterPro" id="IPR002491">
    <property type="entry name" value="ABC_transptr_periplasmic_BD"/>
</dbReference>
<sequence length="414" mass="45620">MSINRLVAGLAAIAMCIATLAGCSRSEKSDSSADTPSSTSSQQGCIKDFDSSKDYFTDKATFRDARDITVSYHKSYKVVTLKHPSNTAKKPVQYVLVQCGAPQPKLDGDLARAQKITIPTTKVALGSTTLPMKFQMLGKLDSVAGMVNVDRVGNSNTRQALKDHKVASFAAGDNATEINTEKLAALRPDLFIFNLVSGSDNTSKIDKIKEMGIPVVAEPNFLESTPLGRAEWIKYDSLFVNAEKTANQKYDEIAEKYHATAKRAATVTTRPTVLHGSQYKGVWYIKPNENYSIQFLRDAGGEYVFKDLHGVASRKLDTEAIIKKAHDADFWIDGPEKSSIPEILKADPRLKSLKALDNGNVWDATLRADPKHGNDYWQTGVVRPDLVLADLTAILHPELDADHQFYFYRKATAK</sequence>
<protein>
    <submittedName>
        <fullName evidence="4">ABC-type Fe3+-citrate transport system, periplasmic component</fullName>
    </submittedName>
</protein>
<evidence type="ECO:0000313" key="5">
    <source>
        <dbReference type="Proteomes" id="UP000215332"/>
    </source>
</evidence>
<keyword evidence="2" id="KW-0732">Signal</keyword>
<comment type="similarity">
    <text evidence="1">Belongs to the bacterial solute-binding protein 8 family.</text>
</comment>
<accession>A0A239W9V2</accession>
<dbReference type="SUPFAM" id="SSF53807">
    <property type="entry name" value="Helical backbone' metal receptor"/>
    <property type="match status" value="1"/>
</dbReference>
<dbReference type="Proteomes" id="UP000215332">
    <property type="component" value="Chromosome 1"/>
</dbReference>
<dbReference type="EMBL" id="LT906441">
    <property type="protein sequence ID" value="SNV30718.1"/>
    <property type="molecule type" value="Genomic_DNA"/>
</dbReference>
<dbReference type="PANTHER" id="PTHR30535">
    <property type="entry name" value="VITAMIN B12-BINDING PROTEIN"/>
    <property type="match status" value="1"/>
</dbReference>
<feature type="domain" description="Fe/B12 periplasmic-binding" evidence="3">
    <location>
        <begin position="122"/>
        <end position="399"/>
    </location>
</feature>
<dbReference type="Gene3D" id="3.40.50.1980">
    <property type="entry name" value="Nitrogenase molybdenum iron protein domain"/>
    <property type="match status" value="2"/>
</dbReference>
<dbReference type="AlphaFoldDB" id="A0A239W9V2"/>
<dbReference type="eggNOG" id="COG0614">
    <property type="taxonomic scope" value="Bacteria"/>
</dbReference>
<evidence type="ECO:0000259" key="3">
    <source>
        <dbReference type="PROSITE" id="PS50983"/>
    </source>
</evidence>
<feature type="signal peptide" evidence="2">
    <location>
        <begin position="1"/>
        <end position="21"/>
    </location>
</feature>
<evidence type="ECO:0000313" key="4">
    <source>
        <dbReference type="EMBL" id="SNV30718.1"/>
    </source>
</evidence>
<evidence type="ECO:0000256" key="1">
    <source>
        <dbReference type="ARBA" id="ARBA00008814"/>
    </source>
</evidence>
<dbReference type="PROSITE" id="PS51257">
    <property type="entry name" value="PROKAR_LIPOPROTEIN"/>
    <property type="match status" value="1"/>
</dbReference>
<dbReference type="PROSITE" id="PS50983">
    <property type="entry name" value="FE_B12_PBP"/>
    <property type="match status" value="1"/>
</dbReference>
<dbReference type="RefSeq" id="WP_065860774.1">
    <property type="nucleotide sequence ID" value="NZ_LT906441.1"/>
</dbReference>
<gene>
    <name evidence="4" type="ORF">SAMEA4412665_00467</name>
</gene>
<proteinExistence type="inferred from homology"/>
<dbReference type="InterPro" id="IPR050902">
    <property type="entry name" value="ABC_Transporter_SBP"/>
</dbReference>
<evidence type="ECO:0000256" key="2">
    <source>
        <dbReference type="SAM" id="SignalP"/>
    </source>
</evidence>
<name>A0A239W9V2_9ACTN</name>
<feature type="chain" id="PRO_5038946348" evidence="2">
    <location>
        <begin position="22"/>
        <end position="414"/>
    </location>
</feature>
<organism evidence="4 5">
    <name type="scientific">Cutibacterium granulosum</name>
    <dbReference type="NCBI Taxonomy" id="33011"/>
    <lineage>
        <taxon>Bacteria</taxon>
        <taxon>Bacillati</taxon>
        <taxon>Actinomycetota</taxon>
        <taxon>Actinomycetes</taxon>
        <taxon>Propionibacteriales</taxon>
        <taxon>Propionibacteriaceae</taxon>
        <taxon>Cutibacterium</taxon>
    </lineage>
</organism>
<dbReference type="GO" id="GO:0071281">
    <property type="term" value="P:cellular response to iron ion"/>
    <property type="evidence" value="ECO:0007669"/>
    <property type="project" value="TreeGrafter"/>
</dbReference>
<dbReference type="Pfam" id="PF01497">
    <property type="entry name" value="Peripla_BP_2"/>
    <property type="match status" value="1"/>
</dbReference>
<dbReference type="KEGG" id="cgrn:4412665_00467"/>